<name>A0AA38M2S2_9CUCU</name>
<evidence type="ECO:0000256" key="1">
    <source>
        <dbReference type="ARBA" id="ARBA00001974"/>
    </source>
</evidence>
<evidence type="ECO:0000256" key="3">
    <source>
        <dbReference type="ARBA" id="ARBA00008312"/>
    </source>
</evidence>
<keyword evidence="8 11" id="KW-0521">NADP</keyword>
<dbReference type="EC" id="1.18.1.6" evidence="4 11"/>
<evidence type="ECO:0000313" key="15">
    <source>
        <dbReference type="Proteomes" id="UP001168821"/>
    </source>
</evidence>
<feature type="binding site" evidence="13">
    <location>
        <position position="221"/>
    </location>
    <ligand>
        <name>NADP(+)</name>
        <dbReference type="ChEBI" id="CHEBI:58349"/>
    </ligand>
</feature>
<protein>
    <recommendedName>
        <fullName evidence="5 11">NADPH:adrenodoxin oxidoreductase, mitochondrial</fullName>
        <ecNumber evidence="4 11">1.18.1.6</ecNumber>
    </recommendedName>
</protein>
<feature type="binding site" evidence="12">
    <location>
        <position position="94"/>
    </location>
    <ligand>
        <name>FAD</name>
        <dbReference type="ChEBI" id="CHEBI:57692"/>
    </ligand>
</feature>
<dbReference type="PRINTS" id="PR00419">
    <property type="entry name" value="ADXRDTASE"/>
</dbReference>
<evidence type="ECO:0000256" key="8">
    <source>
        <dbReference type="ARBA" id="ARBA00022857"/>
    </source>
</evidence>
<dbReference type="GO" id="GO:0016491">
    <property type="term" value="F:oxidoreductase activity"/>
    <property type="evidence" value="ECO:0007669"/>
    <property type="project" value="UniProtKB-KW"/>
</dbReference>
<proteinExistence type="inferred from homology"/>
<dbReference type="AlphaFoldDB" id="A0AA38M2S2"/>
<dbReference type="EMBL" id="JALNTZ010000009">
    <property type="protein sequence ID" value="KAJ3641136.1"/>
    <property type="molecule type" value="Genomic_DNA"/>
</dbReference>
<evidence type="ECO:0000313" key="14">
    <source>
        <dbReference type="EMBL" id="KAJ3641136.1"/>
    </source>
</evidence>
<gene>
    <name evidence="14" type="ORF">Zmor_027654</name>
</gene>
<dbReference type="SUPFAM" id="SSF51971">
    <property type="entry name" value="Nucleotide-binding domain"/>
    <property type="match status" value="2"/>
</dbReference>
<sequence>MKFALPFAKYLSTNPKLNPKICIVGSGPAGFYAAQYMASRLQTAQIDIFERLPVPFGLVRFGVAPDHADLKKCSNGFAKTALLKNVRFAGNVGLGRDVSLKELKEAYNVVLLTYGVDDSLQFDVKGKNLGNVFQAKDFVGWYNGVPWNKELPVDLSGDRATVFGHGNVAIDVARILLSSIDKLKTTDITEHSLALLSKSKIKEVSLIGRRGPLQVSFTTKELRELLNLKDCCNVWQPEYMLTVPEVVPLLVKPRKRLTELMVQKFESRKDPQPDEKQLKMIFLRSPVEFLGDHKVKGVKLVINRLEGDDLLNKKAVSIDIDETVDTSLVVSSIGYKSIKVDNDIPFDGKKNIVRNTHGKVEDGVYVAGWLGRGAAGVLAHTMEHAFGVASIIIKAIETEQLTPKPGFDHVAKILEHKNVQVVTWQDWLKIDEFERGEGQKVNKPREKVVDIEQMLKIAAS</sequence>
<comment type="cofactor">
    <cofactor evidence="1 11 12">
        <name>FAD</name>
        <dbReference type="ChEBI" id="CHEBI:57692"/>
    </cofactor>
</comment>
<comment type="catalytic activity">
    <reaction evidence="10 11">
        <text>2 reduced [adrenodoxin] + NADP(+) + H(+) = 2 oxidized [adrenodoxin] + NADPH</text>
        <dbReference type="Rhea" id="RHEA:42312"/>
        <dbReference type="Rhea" id="RHEA-COMP:9998"/>
        <dbReference type="Rhea" id="RHEA-COMP:9999"/>
        <dbReference type="ChEBI" id="CHEBI:15378"/>
        <dbReference type="ChEBI" id="CHEBI:33737"/>
        <dbReference type="ChEBI" id="CHEBI:33738"/>
        <dbReference type="ChEBI" id="CHEBI:57783"/>
        <dbReference type="ChEBI" id="CHEBI:58349"/>
        <dbReference type="EC" id="1.18.1.6"/>
    </reaction>
</comment>
<feature type="binding site" evidence="13">
    <location>
        <begin position="165"/>
        <end position="168"/>
    </location>
    <ligand>
        <name>NADP(+)</name>
        <dbReference type="ChEBI" id="CHEBI:58349"/>
    </ligand>
</feature>
<evidence type="ECO:0000256" key="11">
    <source>
        <dbReference type="PIRNR" id="PIRNR000362"/>
    </source>
</evidence>
<evidence type="ECO:0000256" key="9">
    <source>
        <dbReference type="ARBA" id="ARBA00023002"/>
    </source>
</evidence>
<feature type="binding site" evidence="12">
    <location>
        <position position="58"/>
    </location>
    <ligand>
        <name>FAD</name>
        <dbReference type="ChEBI" id="CHEBI:57692"/>
    </ligand>
</feature>
<reference evidence="14" key="1">
    <citation type="journal article" date="2023" name="G3 (Bethesda)">
        <title>Whole genome assemblies of Zophobas morio and Tenebrio molitor.</title>
        <authorList>
            <person name="Kaur S."/>
            <person name="Stinson S.A."/>
            <person name="diCenzo G.C."/>
        </authorList>
    </citation>
    <scope>NUCLEOTIDE SEQUENCE</scope>
    <source>
        <strain evidence="14">QUZm001</strain>
    </source>
</reference>
<feature type="binding site" evidence="13">
    <location>
        <begin position="209"/>
        <end position="210"/>
    </location>
    <ligand>
        <name>NADP(+)</name>
        <dbReference type="ChEBI" id="CHEBI:58349"/>
    </ligand>
</feature>
<evidence type="ECO:0000256" key="6">
    <source>
        <dbReference type="ARBA" id="ARBA00022630"/>
    </source>
</evidence>
<feature type="binding site" evidence="12">
    <location>
        <position position="29"/>
    </location>
    <ligand>
        <name>FAD</name>
        <dbReference type="ChEBI" id="CHEBI:57692"/>
    </ligand>
</feature>
<dbReference type="Gene3D" id="3.50.50.60">
    <property type="entry name" value="FAD/NAD(P)-binding domain"/>
    <property type="match status" value="1"/>
</dbReference>
<feature type="binding site" evidence="13">
    <location>
        <position position="376"/>
    </location>
    <ligand>
        <name>NADP(+)</name>
        <dbReference type="ChEBI" id="CHEBI:58349"/>
    </ligand>
</feature>
<feature type="binding site" evidence="12">
    <location>
        <position position="50"/>
    </location>
    <ligand>
        <name>FAD</name>
        <dbReference type="ChEBI" id="CHEBI:57692"/>
    </ligand>
</feature>
<dbReference type="Proteomes" id="UP001168821">
    <property type="component" value="Unassembled WGS sequence"/>
</dbReference>
<comment type="caution">
    <text evidence="14">The sequence shown here is derived from an EMBL/GenBank/DDBJ whole genome shotgun (WGS) entry which is preliminary data.</text>
</comment>
<keyword evidence="6 11" id="KW-0285">Flavoprotein</keyword>
<dbReference type="PANTHER" id="PTHR48467">
    <property type="entry name" value="GLUTAMATE SYNTHASE 1 [NADH], CHLOROPLASTIC-LIKE"/>
    <property type="match status" value="1"/>
</dbReference>
<comment type="subcellular location">
    <subcellularLocation>
        <location evidence="11">Mitochondrion</location>
    </subcellularLocation>
</comment>
<keyword evidence="15" id="KW-1185">Reference proteome</keyword>
<comment type="pathway">
    <text evidence="2">Steroid metabolism; cholesterol metabolism.</text>
</comment>
<dbReference type="PANTHER" id="PTHR48467:SF1">
    <property type="entry name" value="GLUTAMATE SYNTHASE 1 [NADH], CHLOROPLASTIC-LIKE"/>
    <property type="match status" value="1"/>
</dbReference>
<dbReference type="InterPro" id="IPR055275">
    <property type="entry name" value="Ferredox_Rdtase"/>
</dbReference>
<evidence type="ECO:0000256" key="12">
    <source>
        <dbReference type="PIRSR" id="PIRSR000362-1"/>
    </source>
</evidence>
<evidence type="ECO:0000256" key="7">
    <source>
        <dbReference type="ARBA" id="ARBA00022827"/>
    </source>
</evidence>
<keyword evidence="7 11" id="KW-0274">FAD</keyword>
<keyword evidence="11" id="KW-0496">Mitochondrion</keyword>
<evidence type="ECO:0000256" key="5">
    <source>
        <dbReference type="ARBA" id="ARBA00016287"/>
    </source>
</evidence>
<keyword evidence="9 11" id="KW-0560">Oxidoreductase</keyword>
<organism evidence="14 15">
    <name type="scientific">Zophobas morio</name>
    <dbReference type="NCBI Taxonomy" id="2755281"/>
    <lineage>
        <taxon>Eukaryota</taxon>
        <taxon>Metazoa</taxon>
        <taxon>Ecdysozoa</taxon>
        <taxon>Arthropoda</taxon>
        <taxon>Hexapoda</taxon>
        <taxon>Insecta</taxon>
        <taxon>Pterygota</taxon>
        <taxon>Neoptera</taxon>
        <taxon>Endopterygota</taxon>
        <taxon>Coleoptera</taxon>
        <taxon>Polyphaga</taxon>
        <taxon>Cucujiformia</taxon>
        <taxon>Tenebrionidae</taxon>
        <taxon>Zophobas</taxon>
    </lineage>
</organism>
<evidence type="ECO:0000256" key="2">
    <source>
        <dbReference type="ARBA" id="ARBA00004731"/>
    </source>
</evidence>
<dbReference type="Pfam" id="PF13450">
    <property type="entry name" value="NAD_binding_8"/>
    <property type="match status" value="1"/>
</dbReference>
<dbReference type="InterPro" id="IPR036188">
    <property type="entry name" value="FAD/NAD-bd_sf"/>
</dbReference>
<comment type="similarity">
    <text evidence="3 11">Belongs to the ferredoxin--NADP reductase type 1 family.</text>
</comment>
<feature type="binding site" evidence="12">
    <location>
        <position position="369"/>
    </location>
    <ligand>
        <name>FAD</name>
        <dbReference type="ChEBI" id="CHEBI:57692"/>
    </ligand>
</feature>
<dbReference type="GO" id="GO:0005739">
    <property type="term" value="C:mitochondrion"/>
    <property type="evidence" value="ECO:0007669"/>
    <property type="project" value="UniProtKB-SubCell"/>
</dbReference>
<accession>A0AA38M2S2</accession>
<dbReference type="InterPro" id="IPR021163">
    <property type="entry name" value="Ferredox_Rdtase_adrenod"/>
</dbReference>
<evidence type="ECO:0000256" key="13">
    <source>
        <dbReference type="PIRSR" id="PIRSR000362-2"/>
    </source>
</evidence>
<dbReference type="Gene3D" id="3.40.50.720">
    <property type="entry name" value="NAD(P)-binding Rossmann-like Domain"/>
    <property type="match status" value="1"/>
</dbReference>
<evidence type="ECO:0000256" key="10">
    <source>
        <dbReference type="ARBA" id="ARBA00048933"/>
    </source>
</evidence>
<evidence type="ECO:0000256" key="4">
    <source>
        <dbReference type="ARBA" id="ARBA00013219"/>
    </source>
</evidence>
<dbReference type="PIRSF" id="PIRSF000362">
    <property type="entry name" value="FNR"/>
    <property type="match status" value="1"/>
</dbReference>